<evidence type="ECO:0000313" key="4">
    <source>
        <dbReference type="EMBL" id="MFD1056555.1"/>
    </source>
</evidence>
<keyword evidence="5" id="KW-1185">Reference proteome</keyword>
<dbReference type="EMBL" id="JBHTKH010000021">
    <property type="protein sequence ID" value="MFD1056555.1"/>
    <property type="molecule type" value="Genomic_DNA"/>
</dbReference>
<keyword evidence="2" id="KW-0472">Membrane</keyword>
<dbReference type="PANTHER" id="PTHR19372:SF7">
    <property type="entry name" value="SULFITE OXIDASE, MITOCHONDRIAL"/>
    <property type="match status" value="1"/>
</dbReference>
<dbReference type="InterPro" id="IPR000572">
    <property type="entry name" value="OxRdtase_Mopterin-bd_dom"/>
</dbReference>
<feature type="transmembrane region" description="Helical" evidence="2">
    <location>
        <begin position="29"/>
        <end position="49"/>
    </location>
</feature>
<protein>
    <submittedName>
        <fullName evidence="4">Molybdopterin-dependent oxidoreductase</fullName>
    </submittedName>
</protein>
<dbReference type="SUPFAM" id="SSF81296">
    <property type="entry name" value="E set domains"/>
    <property type="match status" value="1"/>
</dbReference>
<feature type="domain" description="Oxidoreductase molybdopterin-binding" evidence="3">
    <location>
        <begin position="249"/>
        <end position="397"/>
    </location>
</feature>
<dbReference type="InterPro" id="IPR014756">
    <property type="entry name" value="Ig_E-set"/>
</dbReference>
<dbReference type="Gene3D" id="3.90.420.10">
    <property type="entry name" value="Oxidoreductase, molybdopterin-binding domain"/>
    <property type="match status" value="1"/>
</dbReference>
<dbReference type="Proteomes" id="UP001597046">
    <property type="component" value="Unassembled WGS sequence"/>
</dbReference>
<dbReference type="PANTHER" id="PTHR19372">
    <property type="entry name" value="SULFITE REDUCTASE"/>
    <property type="match status" value="1"/>
</dbReference>
<accession>A0ABW3N453</accession>
<sequence length="522" mass="54132">MTATSPATRPETAQEPVARPLWWGAVDGVVAGLVTVGLATLAAAALVALGQSSGQPAPIAAVGGAFIDRTPPWLKDFAVSTFGTNDKRALLVGTVVVLALVSAAIGGLAARRLVPALVAFALVGVIGAAAVMTRPGAGPADVLPTVLGTVAGLWFLSRASAPAGVGGSGAANPGRRWLLGGAVGAVTAYLGSYVGGGSSAATVSRDALKSVPVKGTKLAVPAGADLGVPGLAPYIVPNADFYRIDTAIVVPHIDANDWRLKVTGMVDREVELDWKTLQGKEMQEALVTLTCVSNEVGGDLIGNAVWTGWPVRELLALAGPRSGADMVLQTSVDGFTASTPLAALTDDRNALLAIRMNGEPLPFEHGFPVRVVVPGLYGYVSATKWVTELKVTTYEKDVAYWSTRGWSAMGPIKTASRIDVPRAGATVKAGTVAVAGVAWHQHTGISKVEVQVDQQPWAEARLAVDASIDTWRQWVYEWQATPGSHELRVRAYDAKGEPQSPLEAPPAPDGATGIHVVTVRVE</sequence>
<dbReference type="RefSeq" id="WP_386054663.1">
    <property type="nucleotide sequence ID" value="NZ_JBHTKH010000021.1"/>
</dbReference>
<evidence type="ECO:0000313" key="5">
    <source>
        <dbReference type="Proteomes" id="UP001597046"/>
    </source>
</evidence>
<dbReference type="SUPFAM" id="SSF56524">
    <property type="entry name" value="Oxidoreductase molybdopterin-binding domain"/>
    <property type="match status" value="1"/>
</dbReference>
<dbReference type="Pfam" id="PF00174">
    <property type="entry name" value="Oxidored_molyb"/>
    <property type="match status" value="1"/>
</dbReference>
<name>A0ABW3N453_9MICO</name>
<evidence type="ECO:0000256" key="1">
    <source>
        <dbReference type="SAM" id="MobiDB-lite"/>
    </source>
</evidence>
<feature type="transmembrane region" description="Helical" evidence="2">
    <location>
        <begin position="89"/>
        <end position="110"/>
    </location>
</feature>
<dbReference type="Gene3D" id="2.60.40.650">
    <property type="match status" value="1"/>
</dbReference>
<feature type="transmembrane region" description="Helical" evidence="2">
    <location>
        <begin position="140"/>
        <end position="157"/>
    </location>
</feature>
<proteinExistence type="predicted"/>
<reference evidence="5" key="1">
    <citation type="journal article" date="2019" name="Int. J. Syst. Evol. Microbiol.">
        <title>The Global Catalogue of Microorganisms (GCM) 10K type strain sequencing project: providing services to taxonomists for standard genome sequencing and annotation.</title>
        <authorList>
            <consortium name="The Broad Institute Genomics Platform"/>
            <consortium name="The Broad Institute Genome Sequencing Center for Infectious Disease"/>
            <person name="Wu L."/>
            <person name="Ma J."/>
        </authorList>
    </citation>
    <scope>NUCLEOTIDE SEQUENCE [LARGE SCALE GENOMIC DNA]</scope>
    <source>
        <strain evidence="5">CCUG 57508</strain>
    </source>
</reference>
<keyword evidence="2" id="KW-0812">Transmembrane</keyword>
<comment type="caution">
    <text evidence="4">The sequence shown here is derived from an EMBL/GenBank/DDBJ whole genome shotgun (WGS) entry which is preliminary data.</text>
</comment>
<evidence type="ECO:0000256" key="2">
    <source>
        <dbReference type="SAM" id="Phobius"/>
    </source>
</evidence>
<keyword evidence="2" id="KW-1133">Transmembrane helix</keyword>
<gene>
    <name evidence="4" type="ORF">ACFQ2V_19785</name>
</gene>
<organism evidence="4 5">
    <name type="scientific">Terrabacter terrigena</name>
    <dbReference type="NCBI Taxonomy" id="574718"/>
    <lineage>
        <taxon>Bacteria</taxon>
        <taxon>Bacillati</taxon>
        <taxon>Actinomycetota</taxon>
        <taxon>Actinomycetes</taxon>
        <taxon>Micrococcales</taxon>
        <taxon>Intrasporangiaceae</taxon>
        <taxon>Terrabacter</taxon>
    </lineage>
</organism>
<feature type="region of interest" description="Disordered" evidence="1">
    <location>
        <begin position="494"/>
        <end position="513"/>
    </location>
</feature>
<feature type="transmembrane region" description="Helical" evidence="2">
    <location>
        <begin position="177"/>
        <end position="195"/>
    </location>
</feature>
<feature type="transmembrane region" description="Helical" evidence="2">
    <location>
        <begin position="116"/>
        <end position="133"/>
    </location>
</feature>
<dbReference type="Pfam" id="PF17957">
    <property type="entry name" value="Big_7"/>
    <property type="match status" value="1"/>
</dbReference>
<evidence type="ECO:0000259" key="3">
    <source>
        <dbReference type="Pfam" id="PF00174"/>
    </source>
</evidence>
<dbReference type="InterPro" id="IPR036374">
    <property type="entry name" value="OxRdtase_Mopterin-bd_sf"/>
</dbReference>